<organism evidence="4 5">
    <name type="scientific">Pseudogymnoascus verrucosus</name>
    <dbReference type="NCBI Taxonomy" id="342668"/>
    <lineage>
        <taxon>Eukaryota</taxon>
        <taxon>Fungi</taxon>
        <taxon>Dikarya</taxon>
        <taxon>Ascomycota</taxon>
        <taxon>Pezizomycotina</taxon>
        <taxon>Leotiomycetes</taxon>
        <taxon>Thelebolales</taxon>
        <taxon>Thelebolaceae</taxon>
        <taxon>Pseudogymnoascus</taxon>
    </lineage>
</organism>
<protein>
    <recommendedName>
        <fullName evidence="3">Wings apart-like protein C-terminal domain-containing protein</fullName>
    </recommendedName>
</protein>
<proteinExistence type="inferred from homology"/>
<feature type="compositionally biased region" description="Polar residues" evidence="2">
    <location>
        <begin position="124"/>
        <end position="140"/>
    </location>
</feature>
<reference evidence="4 5" key="1">
    <citation type="submission" date="2016-03" db="EMBL/GenBank/DDBJ databases">
        <title>Comparative genomics of Pseudogymnoascus destructans, the fungus causing white-nose syndrome of bats.</title>
        <authorList>
            <person name="Palmer J.M."/>
            <person name="Drees K.P."/>
            <person name="Foster J.T."/>
            <person name="Lindner D.L."/>
        </authorList>
    </citation>
    <scope>NUCLEOTIDE SEQUENCE [LARGE SCALE GENOMIC DNA]</scope>
    <source>
        <strain evidence="4 5">UAMH 10579</strain>
    </source>
</reference>
<sequence length="910" mass="98953">MMATGNDTTLRKRSFATYGKARRRPGPDYLAPAKTFKDDTGGGRSRQYSVPRNIEPTADTSVHVQPPQASPSPVTDDPNVFDFPSDSDNGTSRPDKRKRIAKQPQASPKRMKKEHVEVKKPATADTSNGHSPYTTPQRNIASKARAPKSSIVQHRETRPSGDEISNPTKPASLSHAASGAKHGLPGRAKAKPDTTTRGEPSSTAAPKKDKGQGTQRHNTYSSTSDRSQSITPRRNSPVPKSSTIAFDAPGTTTPVRDTTDSGLDFSGRSTPTGLTPKSVKMWNGLLGDGFDGVSHQATEHSAVQDRGVNRRLPRRRLIDSFAEKKASKSVPAAQRSNIGLERGISDVPPDINLTSDTDKPAGVAVGQQAIVAPQAPGPRITYSSQRSMLAEENLLTSMDPNLSQSQDEAAETPRRRRGAMPTLTRLHSLDEDDEEDDKQPGGGIRTFHELRQAGANKRFVDEVEDLSERIGVPTKQPSMRRSGLLDLIGKTHDKAFLKSLISNGMDQRLFLRLGDETDIISGFIIASILVILLNSTASPIATSHLLNQGFSDFINRLLKVDDTITSLSQQRKTNMSKMTQTLLAQEHKKLLQMQIWGEVQPKKLSPRLVALACLYFVVKQNRESGIAGSIVSDEIAESLFSIVNLYTEENSWQPTGPLQFADLHLTISILELSSLGLSNRPGDTAWGGRHLAIIREITHVALRSVPSELSSTKALVLGLALNITNNNSLASEIFSTSGFIHDAFNAILLDSKQLLNMVPGERQSTSVDGLILMIGIMINLVEWSDRANEPTPALDNGSLIDAVRIFVTGLEKAPEADSVEGANLNVTFGYLAVLLGYLALTKDTARQMRLGLPGHSLKPLIVAVDEFIDHHREVDTQSGDGIEVQNSQSGLTEKLSRMLARLGTMEEESQ</sequence>
<dbReference type="AlphaFoldDB" id="A0A1B8GI34"/>
<accession>A0A1B8GI34</accession>
<dbReference type="InterPro" id="IPR011989">
    <property type="entry name" value="ARM-like"/>
</dbReference>
<dbReference type="GeneID" id="28838580"/>
<dbReference type="InterPro" id="IPR022771">
    <property type="entry name" value="WAPL_C"/>
</dbReference>
<keyword evidence="5" id="KW-1185">Reference proteome</keyword>
<feature type="compositionally biased region" description="Polar residues" evidence="2">
    <location>
        <begin position="212"/>
        <end position="256"/>
    </location>
</feature>
<evidence type="ECO:0000256" key="1">
    <source>
        <dbReference type="ARBA" id="ARBA00006854"/>
    </source>
</evidence>
<gene>
    <name evidence="4" type="ORF">VE01_05194</name>
</gene>
<comment type="similarity">
    <text evidence="1">Belongs to the WAPL family.</text>
</comment>
<dbReference type="Proteomes" id="UP000091956">
    <property type="component" value="Unassembled WGS sequence"/>
</dbReference>
<dbReference type="PANTHER" id="PTHR22100:SF13">
    <property type="entry name" value="WINGS APART-LIKE PROTEIN HOMOLOG"/>
    <property type="match status" value="1"/>
</dbReference>
<feature type="compositionally biased region" description="Polar residues" evidence="2">
    <location>
        <begin position="396"/>
        <end position="407"/>
    </location>
</feature>
<evidence type="ECO:0000313" key="5">
    <source>
        <dbReference type="Proteomes" id="UP000091956"/>
    </source>
</evidence>
<dbReference type="InterPro" id="IPR039874">
    <property type="entry name" value="WAPL"/>
</dbReference>
<feature type="region of interest" description="Disordered" evidence="2">
    <location>
        <begin position="396"/>
        <end position="443"/>
    </location>
</feature>
<dbReference type="EMBL" id="KV460235">
    <property type="protein sequence ID" value="OBT95501.2"/>
    <property type="molecule type" value="Genomic_DNA"/>
</dbReference>
<reference evidence="5" key="2">
    <citation type="journal article" date="2018" name="Nat. Commun.">
        <title>Extreme sensitivity to ultraviolet light in the fungal pathogen causing white-nose syndrome of bats.</title>
        <authorList>
            <person name="Palmer J.M."/>
            <person name="Drees K.P."/>
            <person name="Foster J.T."/>
            <person name="Lindner D.L."/>
        </authorList>
    </citation>
    <scope>NUCLEOTIDE SEQUENCE [LARGE SCALE GENOMIC DNA]</scope>
    <source>
        <strain evidence="5">UAMH 10579</strain>
    </source>
</reference>
<dbReference type="Pfam" id="PF07814">
    <property type="entry name" value="WAPL"/>
    <property type="match status" value="1"/>
</dbReference>
<dbReference type="RefSeq" id="XP_018129234.2">
    <property type="nucleotide sequence ID" value="XM_018274659.2"/>
</dbReference>
<dbReference type="Gene3D" id="1.25.10.10">
    <property type="entry name" value="Leucine-rich Repeat Variant"/>
    <property type="match status" value="2"/>
</dbReference>
<feature type="region of interest" description="Disordered" evidence="2">
    <location>
        <begin position="1"/>
        <end position="276"/>
    </location>
</feature>
<dbReference type="STRING" id="342668.A0A1B8GI34"/>
<dbReference type="PANTHER" id="PTHR22100">
    <property type="entry name" value="WINGS APART-LIKE PROTEIN HOMOLOG"/>
    <property type="match status" value="1"/>
</dbReference>
<evidence type="ECO:0000259" key="3">
    <source>
        <dbReference type="Pfam" id="PF07814"/>
    </source>
</evidence>
<evidence type="ECO:0000256" key="2">
    <source>
        <dbReference type="SAM" id="MobiDB-lite"/>
    </source>
</evidence>
<feature type="domain" description="Wings apart-like protein C-terminal" evidence="3">
    <location>
        <begin position="444"/>
        <end position="786"/>
    </location>
</feature>
<name>A0A1B8GI34_9PEZI</name>
<evidence type="ECO:0000313" key="4">
    <source>
        <dbReference type="EMBL" id="OBT95501.2"/>
    </source>
</evidence>